<evidence type="ECO:0000256" key="1">
    <source>
        <dbReference type="SAM" id="Phobius"/>
    </source>
</evidence>
<proteinExistence type="predicted"/>
<feature type="domain" description="DUF6677" evidence="2">
    <location>
        <begin position="29"/>
        <end position="188"/>
    </location>
</feature>
<keyword evidence="1" id="KW-0812">Transmembrane</keyword>
<feature type="transmembrane region" description="Helical" evidence="1">
    <location>
        <begin position="50"/>
        <end position="69"/>
    </location>
</feature>
<dbReference type="OrthoDB" id="281398at2"/>
<dbReference type="KEGG" id="bgok:Pr1d_07240"/>
<accession>A0A5B9Q6X5</accession>
<dbReference type="AlphaFoldDB" id="A0A5B9Q6X5"/>
<evidence type="ECO:0000313" key="4">
    <source>
        <dbReference type="Proteomes" id="UP000323917"/>
    </source>
</evidence>
<protein>
    <recommendedName>
        <fullName evidence="2">DUF6677 domain-containing protein</fullName>
    </recommendedName>
</protein>
<reference evidence="3 4" key="1">
    <citation type="submission" date="2019-08" db="EMBL/GenBank/DDBJ databases">
        <title>Deep-cultivation of Planctomycetes and their phenomic and genomic characterization uncovers novel biology.</title>
        <authorList>
            <person name="Wiegand S."/>
            <person name="Jogler M."/>
            <person name="Boedeker C."/>
            <person name="Pinto D."/>
            <person name="Vollmers J."/>
            <person name="Rivas-Marin E."/>
            <person name="Kohn T."/>
            <person name="Peeters S.H."/>
            <person name="Heuer A."/>
            <person name="Rast P."/>
            <person name="Oberbeckmann S."/>
            <person name="Bunk B."/>
            <person name="Jeske O."/>
            <person name="Meyerdierks A."/>
            <person name="Storesund J.E."/>
            <person name="Kallscheuer N."/>
            <person name="Luecker S."/>
            <person name="Lage O.M."/>
            <person name="Pohl T."/>
            <person name="Merkel B.J."/>
            <person name="Hornburger P."/>
            <person name="Mueller R.-W."/>
            <person name="Bruemmer F."/>
            <person name="Labrenz M."/>
            <person name="Spormann A.M."/>
            <person name="Op den Camp H."/>
            <person name="Overmann J."/>
            <person name="Amann R."/>
            <person name="Jetten M.S.M."/>
            <person name="Mascher T."/>
            <person name="Medema M.H."/>
            <person name="Devos D.P."/>
            <person name="Kaster A.-K."/>
            <person name="Ovreas L."/>
            <person name="Rohde M."/>
            <person name="Galperin M.Y."/>
            <person name="Jogler C."/>
        </authorList>
    </citation>
    <scope>NUCLEOTIDE SEQUENCE [LARGE SCALE GENOMIC DNA]</scope>
    <source>
        <strain evidence="3 4">Pr1d</strain>
    </source>
</reference>
<dbReference type="RefSeq" id="WP_148072225.1">
    <property type="nucleotide sequence ID" value="NZ_CP042913.1"/>
</dbReference>
<keyword evidence="1" id="KW-0472">Membrane</keyword>
<feature type="transmembrane region" description="Helical" evidence="1">
    <location>
        <begin position="160"/>
        <end position="183"/>
    </location>
</feature>
<sequence>MAKTRIPNAAGSDTPEDAIVIDLKEPWIAGILAWAIPGLGHLYQGRTGKGLLFFICILGTFAYGLYLGGGKVVYAAVPWEQQFRWQYFCQLGVGLPATPMLIQRHRMLNNEPLLFGSNFMAPPRNGPVEWKDDSGHMTTQPNELAKWTVEYHPLFEIGTVYTMIAGLLNVLVICDAVSGPLILKPQKKENPDPESPSP</sequence>
<keyword evidence="1" id="KW-1133">Transmembrane helix</keyword>
<keyword evidence="4" id="KW-1185">Reference proteome</keyword>
<dbReference type="InterPro" id="IPR046499">
    <property type="entry name" value="DUF6677"/>
</dbReference>
<dbReference type="Pfam" id="PF20382">
    <property type="entry name" value="DUF6677"/>
    <property type="match status" value="1"/>
</dbReference>
<dbReference type="Proteomes" id="UP000323917">
    <property type="component" value="Chromosome"/>
</dbReference>
<evidence type="ECO:0000259" key="2">
    <source>
        <dbReference type="Pfam" id="PF20382"/>
    </source>
</evidence>
<dbReference type="EMBL" id="CP042913">
    <property type="protein sequence ID" value="QEG33460.1"/>
    <property type="molecule type" value="Genomic_DNA"/>
</dbReference>
<evidence type="ECO:0000313" key="3">
    <source>
        <dbReference type="EMBL" id="QEG33460.1"/>
    </source>
</evidence>
<gene>
    <name evidence="3" type="ORF">Pr1d_07240</name>
</gene>
<organism evidence="3 4">
    <name type="scientific">Bythopirellula goksoeyrii</name>
    <dbReference type="NCBI Taxonomy" id="1400387"/>
    <lineage>
        <taxon>Bacteria</taxon>
        <taxon>Pseudomonadati</taxon>
        <taxon>Planctomycetota</taxon>
        <taxon>Planctomycetia</taxon>
        <taxon>Pirellulales</taxon>
        <taxon>Lacipirellulaceae</taxon>
        <taxon>Bythopirellula</taxon>
    </lineage>
</organism>
<name>A0A5B9Q6X5_9BACT</name>